<accession>A0A7D5P655</accession>
<gene>
    <name evidence="2" type="ORF">HZS54_23940</name>
</gene>
<proteinExistence type="predicted"/>
<protein>
    <submittedName>
        <fullName evidence="2">Uncharacterized protein</fullName>
    </submittedName>
</protein>
<evidence type="ECO:0000256" key="1">
    <source>
        <dbReference type="SAM" id="MobiDB-lite"/>
    </source>
</evidence>
<reference evidence="2 3" key="1">
    <citation type="submission" date="2020-07" db="EMBL/GenBank/DDBJ databases">
        <title>Halosimplex litoreum sp. nov. and Halosimplex rubrum sp. nov., isolated from different salt environments.</title>
        <authorList>
            <person name="Cui H."/>
        </authorList>
    </citation>
    <scope>NUCLEOTIDE SEQUENCE [LARGE SCALE GENOMIC DNA]</scope>
    <source>
        <strain evidence="2 3">R2</strain>
    </source>
</reference>
<dbReference type="OrthoDB" id="198267at2157"/>
<dbReference type="RefSeq" id="WP_179917549.1">
    <property type="nucleotide sequence ID" value="NZ_CP058909.1"/>
</dbReference>
<dbReference type="GeneID" id="56085711"/>
<dbReference type="InterPro" id="IPR055755">
    <property type="entry name" value="DUF7331"/>
</dbReference>
<sequence>MTDHATRPGEADSVESQPSADVRVAPADTEGVAATDAYEVDGGVVLFDTENPLAWVEADDALALGRMA</sequence>
<feature type="compositionally biased region" description="Basic and acidic residues" evidence="1">
    <location>
        <begin position="1"/>
        <end position="10"/>
    </location>
</feature>
<feature type="region of interest" description="Disordered" evidence="1">
    <location>
        <begin position="1"/>
        <end position="29"/>
    </location>
</feature>
<keyword evidence="3" id="KW-1185">Reference proteome</keyword>
<evidence type="ECO:0000313" key="3">
    <source>
        <dbReference type="Proteomes" id="UP000509346"/>
    </source>
</evidence>
<dbReference type="Proteomes" id="UP000509346">
    <property type="component" value="Chromosome"/>
</dbReference>
<dbReference type="Pfam" id="PF24018">
    <property type="entry name" value="DUF7331"/>
    <property type="match status" value="1"/>
</dbReference>
<organism evidence="2 3">
    <name type="scientific">Halosimplex pelagicum</name>
    <dbReference type="NCBI Taxonomy" id="869886"/>
    <lineage>
        <taxon>Archaea</taxon>
        <taxon>Methanobacteriati</taxon>
        <taxon>Methanobacteriota</taxon>
        <taxon>Stenosarchaea group</taxon>
        <taxon>Halobacteria</taxon>
        <taxon>Halobacteriales</taxon>
        <taxon>Haloarculaceae</taxon>
        <taxon>Halosimplex</taxon>
    </lineage>
</organism>
<name>A0A7D5P655_9EURY</name>
<dbReference type="KEGG" id="hpel:HZS54_23940"/>
<evidence type="ECO:0000313" key="2">
    <source>
        <dbReference type="EMBL" id="QLH80101.1"/>
    </source>
</evidence>
<dbReference type="AlphaFoldDB" id="A0A7D5P655"/>
<dbReference type="EMBL" id="CP058909">
    <property type="protein sequence ID" value="QLH80101.1"/>
    <property type="molecule type" value="Genomic_DNA"/>
</dbReference>